<dbReference type="PROSITE" id="PS01036">
    <property type="entry name" value="HSP70_3"/>
    <property type="match status" value="1"/>
</dbReference>
<sequence length="811" mass="91035">MKDIKMNNTFSKSKYFENKAKRDPIEEMISWLNSHGIECDDLYYDFCDGVKMCQLVESVTQKSFPMPWVKNPQNVRDKRKNVGAVLMILKNNLYIKPGSVKPDEVVWGDINATYTVLRAINIYMDHGNLPNLPIMNGSRTMRMTRKREDDYEYDENGRRFRRGPNGEIIYEDDENIGHRPGRRRKIGPNGEYLDEYEYEEEDEGEPQKMSRFAVGIDLGTTFTRYSILHDDTIESSPSNVLESAVVFDGDEKVVGVVPISCKNDEQVVIITAMKRIIGRDFSDPNLETILDTLPYKVSKDEKSGRPVVEIPGKDGEPQKYTFEQLTAMLLSHIKDIVSAQMGEEVKDAVISVPAYFTNAQRKATRDAGRIAGLNVLRIVNEPAAAAASYNLKNMGDEARHVVVYDMGGGKLDVSLMHLEGGQSTTVRNAGNTQLGGIDFDRLLSMKLAQDFLEETGIDITKNSIAMRKLTQEAEKAKILLSTQEEVDISIPQIVDDTDLNAHLTREQFEEICESLFEQCTPPLEKIFPEDSEIQRDEIKTIVLSGGSTKIPRVRKIIQDFFGEDVELYDIDENAVVAGLAMQGAIMKGKLKGISIVDTVTLSLGISAHDGGVTVIIPSGSKLPASNTTLATTVKDDQKNVGFDIIEGERPIAADNIKLGHVTITGIQQAARGVPKIEVTMNLDENGILIVTGKDLTTNASVTVSVENKGNLSKEEVDQMHEIAQKGKSTDDLMKKVLEIKTELKYFIERAEKAINDENKIKRLGQSDIEQFKTSLYECKEWFETHPDETTDIYRNKYRDLHYTLNKIMIIQ</sequence>
<dbReference type="GO" id="GO:0140662">
    <property type="term" value="F:ATP-dependent protein folding chaperone"/>
    <property type="evidence" value="ECO:0007669"/>
    <property type="project" value="InterPro"/>
</dbReference>
<reference evidence="4" key="1">
    <citation type="submission" date="2016-10" db="EMBL/GenBank/DDBJ databases">
        <authorList>
            <person name="Benchimol M."/>
            <person name="Almeida L.G."/>
            <person name="Vasconcelos A.T."/>
            <person name="Perreira-Neves A."/>
            <person name="Rosa I.A."/>
            <person name="Tasca T."/>
            <person name="Bogo M.R."/>
            <person name="de Souza W."/>
        </authorList>
    </citation>
    <scope>NUCLEOTIDE SEQUENCE [LARGE SCALE GENOMIC DNA]</scope>
    <source>
        <strain evidence="4">K</strain>
    </source>
</reference>
<dbReference type="RefSeq" id="XP_068364147.1">
    <property type="nucleotide sequence ID" value="XM_068500830.1"/>
</dbReference>
<evidence type="ECO:0000313" key="5">
    <source>
        <dbReference type="Proteomes" id="UP000179807"/>
    </source>
</evidence>
<dbReference type="InterPro" id="IPR018181">
    <property type="entry name" value="Heat_shock_70_CS"/>
</dbReference>
<dbReference type="SUPFAM" id="SSF47576">
    <property type="entry name" value="Calponin-homology domain, CH-domain"/>
    <property type="match status" value="1"/>
</dbReference>
<dbReference type="Gene3D" id="1.10.418.10">
    <property type="entry name" value="Calponin-like domain"/>
    <property type="match status" value="1"/>
</dbReference>
<name>A0A1J4KIF5_9EUKA</name>
<dbReference type="Gene3D" id="3.30.30.30">
    <property type="match status" value="1"/>
</dbReference>
<organism evidence="4 5">
    <name type="scientific">Tritrichomonas foetus</name>
    <dbReference type="NCBI Taxonomy" id="1144522"/>
    <lineage>
        <taxon>Eukaryota</taxon>
        <taxon>Metamonada</taxon>
        <taxon>Parabasalia</taxon>
        <taxon>Tritrichomonadida</taxon>
        <taxon>Tritrichomonadidae</taxon>
        <taxon>Tritrichomonas</taxon>
    </lineage>
</organism>
<dbReference type="SUPFAM" id="SSF53067">
    <property type="entry name" value="Actin-like ATPase domain"/>
    <property type="match status" value="2"/>
</dbReference>
<dbReference type="SUPFAM" id="SSF100920">
    <property type="entry name" value="Heat shock protein 70kD (HSP70), peptide-binding domain"/>
    <property type="match status" value="1"/>
</dbReference>
<evidence type="ECO:0000256" key="1">
    <source>
        <dbReference type="ARBA" id="ARBA00022741"/>
    </source>
</evidence>
<dbReference type="InterPro" id="IPR029047">
    <property type="entry name" value="HSP70_peptide-bd_sf"/>
</dbReference>
<dbReference type="Gene3D" id="3.30.420.40">
    <property type="match status" value="2"/>
</dbReference>
<protein>
    <submittedName>
        <fullName evidence="4">Heat shock protein SSA3</fullName>
    </submittedName>
</protein>
<dbReference type="CDD" id="cd00014">
    <property type="entry name" value="CH_SF"/>
    <property type="match status" value="1"/>
</dbReference>
<dbReference type="SUPFAM" id="SSF100934">
    <property type="entry name" value="Heat shock protein 70kD (HSP70), C-terminal subdomain"/>
    <property type="match status" value="1"/>
</dbReference>
<dbReference type="PANTHER" id="PTHR19375">
    <property type="entry name" value="HEAT SHOCK PROTEIN 70KDA"/>
    <property type="match status" value="1"/>
</dbReference>
<dbReference type="EMBL" id="MLAK01000596">
    <property type="protein sequence ID" value="OHT11011.1"/>
    <property type="molecule type" value="Genomic_DNA"/>
</dbReference>
<dbReference type="InterPro" id="IPR036872">
    <property type="entry name" value="CH_dom_sf"/>
</dbReference>
<dbReference type="PROSITE" id="PS50021">
    <property type="entry name" value="CH"/>
    <property type="match status" value="1"/>
</dbReference>
<dbReference type="VEuPathDB" id="TrichDB:TRFO_19510"/>
<dbReference type="GeneID" id="94835534"/>
<comment type="caution">
    <text evidence="4">The sequence shown here is derived from an EMBL/GenBank/DDBJ whole genome shotgun (WGS) entry which is preliminary data.</text>
</comment>
<keyword evidence="4" id="KW-0346">Stress response</keyword>
<dbReference type="InterPro" id="IPR013126">
    <property type="entry name" value="Hsp_70_fam"/>
</dbReference>
<gene>
    <name evidence="4" type="primary">SSA3</name>
    <name evidence="4" type="ORF">TRFO_19510</name>
</gene>
<accession>A0A1J4KIF5</accession>
<dbReference type="Gene3D" id="3.90.640.10">
    <property type="entry name" value="Actin, Chain A, domain 4"/>
    <property type="match status" value="1"/>
</dbReference>
<dbReference type="Gene3D" id="2.60.34.10">
    <property type="entry name" value="Substrate Binding Domain Of DNAk, Chain A, domain 1"/>
    <property type="match status" value="1"/>
</dbReference>
<evidence type="ECO:0000256" key="2">
    <source>
        <dbReference type="ARBA" id="ARBA00022840"/>
    </source>
</evidence>
<dbReference type="Proteomes" id="UP000179807">
    <property type="component" value="Unassembled WGS sequence"/>
</dbReference>
<keyword evidence="1" id="KW-0547">Nucleotide-binding</keyword>
<dbReference type="InterPro" id="IPR043129">
    <property type="entry name" value="ATPase_NBD"/>
</dbReference>
<dbReference type="Pfam" id="PF00307">
    <property type="entry name" value="CH"/>
    <property type="match status" value="1"/>
</dbReference>
<dbReference type="Pfam" id="PF00012">
    <property type="entry name" value="HSP70"/>
    <property type="match status" value="1"/>
</dbReference>
<dbReference type="AlphaFoldDB" id="A0A1J4KIF5"/>
<proteinExistence type="predicted"/>
<dbReference type="FunFam" id="3.90.640.10:FF:000004">
    <property type="entry name" value="Heat shock 70 kDa protein 4"/>
    <property type="match status" value="1"/>
</dbReference>
<evidence type="ECO:0000259" key="3">
    <source>
        <dbReference type="PROSITE" id="PS50021"/>
    </source>
</evidence>
<dbReference type="InterPro" id="IPR029048">
    <property type="entry name" value="HSP70_C_sf"/>
</dbReference>
<keyword evidence="2" id="KW-0067">ATP-binding</keyword>
<keyword evidence="5" id="KW-1185">Reference proteome</keyword>
<dbReference type="InterPro" id="IPR001715">
    <property type="entry name" value="CH_dom"/>
</dbReference>
<feature type="domain" description="Calponin-homology (CH)" evidence="3">
    <location>
        <begin position="18"/>
        <end position="125"/>
    </location>
</feature>
<dbReference type="PRINTS" id="PR00301">
    <property type="entry name" value="HEATSHOCK70"/>
</dbReference>
<dbReference type="GO" id="GO:0005524">
    <property type="term" value="F:ATP binding"/>
    <property type="evidence" value="ECO:0007669"/>
    <property type="project" value="UniProtKB-KW"/>
</dbReference>
<evidence type="ECO:0000313" key="4">
    <source>
        <dbReference type="EMBL" id="OHT11011.1"/>
    </source>
</evidence>